<keyword evidence="2" id="KW-0808">Transferase</keyword>
<reference evidence="7" key="1">
    <citation type="submission" date="2023-08" db="EMBL/GenBank/DDBJ databases">
        <authorList>
            <person name="Audoor S."/>
            <person name="Bilcke G."/>
        </authorList>
    </citation>
    <scope>NUCLEOTIDE SEQUENCE</scope>
</reference>
<evidence type="ECO:0000256" key="6">
    <source>
        <dbReference type="SAM" id="SignalP"/>
    </source>
</evidence>
<gene>
    <name evidence="7" type="ORF">CYCCA115_LOCUS12281</name>
</gene>
<dbReference type="InterPro" id="IPR029063">
    <property type="entry name" value="SAM-dependent_MTases_sf"/>
</dbReference>
<evidence type="ECO:0000256" key="4">
    <source>
        <dbReference type="ARBA" id="ARBA00041867"/>
    </source>
</evidence>
<dbReference type="Gene3D" id="3.40.50.150">
    <property type="entry name" value="Vaccinia Virus protein VP39"/>
    <property type="match status" value="1"/>
</dbReference>
<dbReference type="InterPro" id="IPR050078">
    <property type="entry name" value="Ribosomal_L11_MeTrfase_PrmA"/>
</dbReference>
<dbReference type="InterPro" id="IPR019410">
    <property type="entry name" value="Methyltransf_16"/>
</dbReference>
<accession>A0AAD2FQX0</accession>
<dbReference type="GO" id="GO:0032259">
    <property type="term" value="P:methylation"/>
    <property type="evidence" value="ECO:0007669"/>
    <property type="project" value="UniProtKB-KW"/>
</dbReference>
<dbReference type="Proteomes" id="UP001295423">
    <property type="component" value="Unassembled WGS sequence"/>
</dbReference>
<evidence type="ECO:0000313" key="8">
    <source>
        <dbReference type="Proteomes" id="UP001295423"/>
    </source>
</evidence>
<dbReference type="GO" id="GO:0005759">
    <property type="term" value="C:mitochondrial matrix"/>
    <property type="evidence" value="ECO:0007669"/>
    <property type="project" value="TreeGrafter"/>
</dbReference>
<keyword evidence="6" id="KW-0732">Signal</keyword>
<dbReference type="EMBL" id="CAKOGP040001758">
    <property type="protein sequence ID" value="CAJ1949807.1"/>
    <property type="molecule type" value="Genomic_DNA"/>
</dbReference>
<feature type="signal peptide" evidence="6">
    <location>
        <begin position="1"/>
        <end position="16"/>
    </location>
</feature>
<dbReference type="GO" id="GO:0016279">
    <property type="term" value="F:protein-lysine N-methyltransferase activity"/>
    <property type="evidence" value="ECO:0007669"/>
    <property type="project" value="TreeGrafter"/>
</dbReference>
<evidence type="ECO:0000313" key="7">
    <source>
        <dbReference type="EMBL" id="CAJ1949807.1"/>
    </source>
</evidence>
<comment type="similarity">
    <text evidence="3">Belongs to the methyltransferase superfamily. ETFBKMT family.</text>
</comment>
<evidence type="ECO:0000256" key="3">
    <source>
        <dbReference type="ARBA" id="ARBA00037932"/>
    </source>
</evidence>
<dbReference type="AlphaFoldDB" id="A0AAD2FQX0"/>
<dbReference type="PANTHER" id="PTHR43648:SF1">
    <property type="entry name" value="ELECTRON TRANSFER FLAVOPROTEIN BETA SUBUNIT LYSINE METHYLTRANSFERASE"/>
    <property type="match status" value="1"/>
</dbReference>
<protein>
    <recommendedName>
        <fullName evidence="5">ETFB lysine methyltransferase</fullName>
    </recommendedName>
    <alternativeName>
        <fullName evidence="4">Protein N-lysine methyltransferase METTL20</fullName>
    </alternativeName>
</protein>
<evidence type="ECO:0000256" key="5">
    <source>
        <dbReference type="ARBA" id="ARBA00042266"/>
    </source>
</evidence>
<organism evidence="7 8">
    <name type="scientific">Cylindrotheca closterium</name>
    <dbReference type="NCBI Taxonomy" id="2856"/>
    <lineage>
        <taxon>Eukaryota</taxon>
        <taxon>Sar</taxon>
        <taxon>Stramenopiles</taxon>
        <taxon>Ochrophyta</taxon>
        <taxon>Bacillariophyta</taxon>
        <taxon>Bacillariophyceae</taxon>
        <taxon>Bacillariophycidae</taxon>
        <taxon>Bacillariales</taxon>
        <taxon>Bacillariaceae</taxon>
        <taxon>Cylindrotheca</taxon>
    </lineage>
</organism>
<name>A0AAD2FQX0_9STRA</name>
<evidence type="ECO:0000256" key="2">
    <source>
        <dbReference type="ARBA" id="ARBA00022679"/>
    </source>
</evidence>
<dbReference type="Pfam" id="PF10294">
    <property type="entry name" value="Methyltransf_16"/>
    <property type="match status" value="1"/>
</dbReference>
<dbReference type="SUPFAM" id="SSF53335">
    <property type="entry name" value="S-adenosyl-L-methionine-dependent methyltransferases"/>
    <property type="match status" value="1"/>
</dbReference>
<proteinExistence type="inferred from homology"/>
<feature type="chain" id="PRO_5041951790" description="ETFB lysine methyltransferase" evidence="6">
    <location>
        <begin position="17"/>
        <end position="292"/>
    </location>
</feature>
<keyword evidence="1" id="KW-0489">Methyltransferase</keyword>
<evidence type="ECO:0000256" key="1">
    <source>
        <dbReference type="ARBA" id="ARBA00022603"/>
    </source>
</evidence>
<dbReference type="PANTHER" id="PTHR43648">
    <property type="entry name" value="ELECTRON TRANSFER FLAVOPROTEIN BETA SUBUNIT LYSINE METHYLTRANSFERASE"/>
    <property type="match status" value="1"/>
</dbReference>
<sequence length="292" mass="32659">MKIATLLICFVNVTFCFQLKTAGPRKCKSEVFATKERRREFIDLKGSKAPLLSRTVEVTSDLALTVWEWEEPAEVVESYWEAEQNQLGAVRGTSKILDPFGIVSWPGSLVAARELSFSKDTAVKDRNVLILGAGVGLEAQAAALSGARHVLATDIHPTTLRQLQLGVEQEDAIDDKSIVETRILDLFAHEDQPLPDCDLLVVADVLYNENLASQVVRRIVEAYKRNPKILVLVTDSQRFVLTFDTQLNELMEDIRGPLCSWTEEQMTFTGSGVIMNEDQTYDVTVRKMWIGA</sequence>
<comment type="caution">
    <text evidence="7">The sequence shown here is derived from an EMBL/GenBank/DDBJ whole genome shotgun (WGS) entry which is preliminary data.</text>
</comment>
<keyword evidence="8" id="KW-1185">Reference proteome</keyword>